<gene>
    <name evidence="5" type="primary">ytkD</name>
    <name evidence="5" type="ORF">KS407_06215</name>
</gene>
<evidence type="ECO:0000313" key="5">
    <source>
        <dbReference type="EMBL" id="MBU9721037.1"/>
    </source>
</evidence>
<evidence type="ECO:0000256" key="3">
    <source>
        <dbReference type="RuleBase" id="RU003476"/>
    </source>
</evidence>
<accession>A0ABS6JR56</accession>
<keyword evidence="2 3" id="KW-0378">Hydrolase</keyword>
<proteinExistence type="inferred from homology"/>
<dbReference type="CDD" id="cd04665">
    <property type="entry name" value="NUDIX_RppH"/>
    <property type="match status" value="1"/>
</dbReference>
<dbReference type="PANTHER" id="PTHR43736:SF1">
    <property type="entry name" value="DIHYDRONEOPTERIN TRIPHOSPHATE DIPHOSPHATASE"/>
    <property type="match status" value="1"/>
</dbReference>
<reference evidence="5 6" key="1">
    <citation type="submission" date="2021-06" db="EMBL/GenBank/DDBJ databases">
        <title>Bacillus sp. RD4P76, an endophyte from a halophyte.</title>
        <authorList>
            <person name="Sun J.-Q."/>
        </authorList>
    </citation>
    <scope>NUCLEOTIDE SEQUENCE [LARGE SCALE GENOMIC DNA]</scope>
    <source>
        <strain evidence="5 6">JCM 17098</strain>
    </source>
</reference>
<dbReference type="Gene3D" id="3.90.79.10">
    <property type="entry name" value="Nucleoside Triphosphate Pyrophosphohydrolase"/>
    <property type="match status" value="1"/>
</dbReference>
<evidence type="ECO:0000256" key="2">
    <source>
        <dbReference type="ARBA" id="ARBA00022801"/>
    </source>
</evidence>
<feature type="domain" description="Nudix hydrolase" evidence="4">
    <location>
        <begin position="3"/>
        <end position="172"/>
    </location>
</feature>
<dbReference type="PANTHER" id="PTHR43736">
    <property type="entry name" value="ADP-RIBOSE PYROPHOSPHATASE"/>
    <property type="match status" value="1"/>
</dbReference>
<organism evidence="5 6">
    <name type="scientific">Evansella alkalicola</name>
    <dbReference type="NCBI Taxonomy" id="745819"/>
    <lineage>
        <taxon>Bacteria</taxon>
        <taxon>Bacillati</taxon>
        <taxon>Bacillota</taxon>
        <taxon>Bacilli</taxon>
        <taxon>Bacillales</taxon>
        <taxon>Bacillaceae</taxon>
        <taxon>Evansella</taxon>
    </lineage>
</organism>
<keyword evidence="6" id="KW-1185">Reference proteome</keyword>
<evidence type="ECO:0000259" key="4">
    <source>
        <dbReference type="PROSITE" id="PS51462"/>
    </source>
</evidence>
<dbReference type="PROSITE" id="PS00893">
    <property type="entry name" value="NUDIX_BOX"/>
    <property type="match status" value="1"/>
</dbReference>
<dbReference type="Pfam" id="PF00293">
    <property type="entry name" value="NUDIX"/>
    <property type="match status" value="1"/>
</dbReference>
<comment type="caution">
    <text evidence="5">The sequence shown here is derived from an EMBL/GenBank/DDBJ whole genome shotgun (WGS) entry which is preliminary data.</text>
</comment>
<dbReference type="InterPro" id="IPR020084">
    <property type="entry name" value="NUDIX_hydrolase_CS"/>
</dbReference>
<dbReference type="PRINTS" id="PR00502">
    <property type="entry name" value="NUDIXFAMILY"/>
</dbReference>
<dbReference type="InterPro" id="IPR000086">
    <property type="entry name" value="NUDIX_hydrolase_dom"/>
</dbReference>
<dbReference type="EMBL" id="JAHQCR010000030">
    <property type="protein sequence ID" value="MBU9721037.1"/>
    <property type="molecule type" value="Genomic_DNA"/>
</dbReference>
<dbReference type="Proteomes" id="UP000790580">
    <property type="component" value="Unassembled WGS sequence"/>
</dbReference>
<protein>
    <submittedName>
        <fullName evidence="5">Nucleoside triphosphatase YtkD</fullName>
    </submittedName>
</protein>
<comment type="similarity">
    <text evidence="1 3">Belongs to the Nudix hydrolase family.</text>
</comment>
<sequence length="172" mass="19835">MIQRKGMVLIKIFTDYYNNKVNFSTEDHPFSKEPKHVWVICRLGSDWLLTRHSSRGIEFPGGKVEVGETAEEAAIREVYEETGGKVKDLFYIGQYKVEGKTEVVIKNVYYALIGDLIEKSDYHETEGPLLLNSLPANIRSKNNYSFIMKDDVLELSLTEVMKRYLSFPSKTR</sequence>
<dbReference type="SUPFAM" id="SSF55811">
    <property type="entry name" value="Nudix"/>
    <property type="match status" value="1"/>
</dbReference>
<dbReference type="InterPro" id="IPR020476">
    <property type="entry name" value="Nudix_hydrolase"/>
</dbReference>
<evidence type="ECO:0000256" key="1">
    <source>
        <dbReference type="ARBA" id="ARBA00005582"/>
    </source>
</evidence>
<dbReference type="NCBIfam" id="TIGR02705">
    <property type="entry name" value="nudix_YtkD"/>
    <property type="match status" value="1"/>
</dbReference>
<evidence type="ECO:0000313" key="6">
    <source>
        <dbReference type="Proteomes" id="UP000790580"/>
    </source>
</evidence>
<dbReference type="PROSITE" id="PS51462">
    <property type="entry name" value="NUDIX"/>
    <property type="match status" value="1"/>
</dbReference>
<name>A0ABS6JR56_9BACI</name>
<dbReference type="InterPro" id="IPR015797">
    <property type="entry name" value="NUDIX_hydrolase-like_dom_sf"/>
</dbReference>
<dbReference type="InterPro" id="IPR014078">
    <property type="entry name" value="Nudix_YtkD"/>
</dbReference>
<dbReference type="RefSeq" id="WP_205160373.1">
    <property type="nucleotide sequence ID" value="NZ_JAHQCR010000030.1"/>
</dbReference>